<gene>
    <name evidence="1" type="ORF">AF335_21200</name>
</gene>
<accession>A0A2N8NTZ9</accession>
<reference evidence="2" key="1">
    <citation type="submission" date="2015-07" db="EMBL/GenBank/DDBJ databases">
        <authorList>
            <person name="Graham D.E."/>
            <person name="Giannone R.J."/>
            <person name="Gulvik C.A."/>
            <person name="Hettich R.L."/>
            <person name="Klingeman D.M."/>
            <person name="Mahan K.M."/>
            <person name="Parry R.J."/>
            <person name="Spain J.C."/>
        </authorList>
    </citation>
    <scope>NUCLEOTIDE SEQUENCE [LARGE SCALE GENOMIC DNA]</scope>
    <source>
        <strain evidence="2">ATCC 27428</strain>
    </source>
</reference>
<keyword evidence="2" id="KW-1185">Reference proteome</keyword>
<name>A0A2N8NTZ9_STREU</name>
<dbReference type="EMBL" id="LGUI01000006">
    <property type="protein sequence ID" value="PNE32224.1"/>
    <property type="molecule type" value="Genomic_DNA"/>
</dbReference>
<comment type="caution">
    <text evidence="1">The sequence shown here is derived from an EMBL/GenBank/DDBJ whole genome shotgun (WGS) entry which is preliminary data.</text>
</comment>
<protein>
    <submittedName>
        <fullName evidence="1">Uncharacterized protein</fullName>
    </submittedName>
</protein>
<evidence type="ECO:0000313" key="2">
    <source>
        <dbReference type="Proteomes" id="UP000235945"/>
    </source>
</evidence>
<dbReference type="RefSeq" id="WP_102920047.1">
    <property type="nucleotide sequence ID" value="NZ_JACHJF010000007.1"/>
</dbReference>
<dbReference type="Proteomes" id="UP000235945">
    <property type="component" value="Unassembled WGS sequence"/>
</dbReference>
<proteinExistence type="predicted"/>
<organism evidence="1 2">
    <name type="scientific">Streptomyces eurocidicus</name>
    <name type="common">Streptoverticillium eurocidicus</name>
    <dbReference type="NCBI Taxonomy" id="66423"/>
    <lineage>
        <taxon>Bacteria</taxon>
        <taxon>Bacillati</taxon>
        <taxon>Actinomycetota</taxon>
        <taxon>Actinomycetes</taxon>
        <taxon>Kitasatosporales</taxon>
        <taxon>Streptomycetaceae</taxon>
        <taxon>Streptomyces</taxon>
    </lineage>
</organism>
<evidence type="ECO:0000313" key="1">
    <source>
        <dbReference type="EMBL" id="PNE32224.1"/>
    </source>
</evidence>
<sequence length="83" mass="9152">MSANTSFTGQRDQIAVDIIQEEEPLQLGPGSPRRRYCARPCLCRDRAYRDRRPAKAAMPERLALARAGQRLDQAVLPAGSAEG</sequence>
<dbReference type="AlphaFoldDB" id="A0A2N8NTZ9"/>